<dbReference type="Proteomes" id="UP001353858">
    <property type="component" value="Unassembled WGS sequence"/>
</dbReference>
<proteinExistence type="inferred from homology"/>
<keyword evidence="6" id="KW-0547">Nucleotide-binding</keyword>
<evidence type="ECO:0000256" key="2">
    <source>
        <dbReference type="ARBA" id="ARBA00005393"/>
    </source>
</evidence>
<dbReference type="EMBL" id="JARPUR010000001">
    <property type="protein sequence ID" value="KAK4886616.1"/>
    <property type="molecule type" value="Genomic_DNA"/>
</dbReference>
<comment type="catalytic activity">
    <reaction evidence="1">
        <text>(R)-glycerate + ATP = (2R)-3-phosphoglycerate + ADP + H(+)</text>
        <dbReference type="Rhea" id="RHEA:23516"/>
        <dbReference type="ChEBI" id="CHEBI:15378"/>
        <dbReference type="ChEBI" id="CHEBI:16659"/>
        <dbReference type="ChEBI" id="CHEBI:30616"/>
        <dbReference type="ChEBI" id="CHEBI:58272"/>
        <dbReference type="ChEBI" id="CHEBI:456216"/>
        <dbReference type="EC" id="2.7.1.31"/>
    </reaction>
</comment>
<dbReference type="Gene3D" id="3.40.1480.10">
    <property type="entry name" value="MOFRL domain"/>
    <property type="match status" value="1"/>
</dbReference>
<dbReference type="InterPro" id="IPR038614">
    <property type="entry name" value="GK_N_sf"/>
</dbReference>
<dbReference type="EC" id="2.7.1.31" evidence="3"/>
<evidence type="ECO:0000313" key="11">
    <source>
        <dbReference type="EMBL" id="KAK4886616.1"/>
    </source>
</evidence>
<feature type="domain" description="MOFRL-associated" evidence="10">
    <location>
        <begin position="11"/>
        <end position="253"/>
    </location>
</feature>
<evidence type="ECO:0000313" key="12">
    <source>
        <dbReference type="Proteomes" id="UP001353858"/>
    </source>
</evidence>
<evidence type="ECO:0000256" key="4">
    <source>
        <dbReference type="ARBA" id="ARBA00020720"/>
    </source>
</evidence>
<comment type="similarity">
    <text evidence="2">Belongs to the glycerate kinase type-2 family.</text>
</comment>
<feature type="domain" description="MOFRL" evidence="9">
    <location>
        <begin position="370"/>
        <end position="482"/>
    </location>
</feature>
<dbReference type="Pfam" id="PF13660">
    <property type="entry name" value="DUF4147"/>
    <property type="match status" value="1"/>
</dbReference>
<evidence type="ECO:0000256" key="7">
    <source>
        <dbReference type="ARBA" id="ARBA00022777"/>
    </source>
</evidence>
<gene>
    <name evidence="11" type="ORF">RN001_002887</name>
</gene>
<dbReference type="SUPFAM" id="SSF82544">
    <property type="entry name" value="GckA/TtuD-like"/>
    <property type="match status" value="1"/>
</dbReference>
<evidence type="ECO:0000256" key="3">
    <source>
        <dbReference type="ARBA" id="ARBA00012101"/>
    </source>
</evidence>
<dbReference type="AlphaFoldDB" id="A0AAN7PMY2"/>
<accession>A0AAN7PMY2</accession>
<dbReference type="Pfam" id="PF05161">
    <property type="entry name" value="MOFRL"/>
    <property type="match status" value="1"/>
</dbReference>
<dbReference type="InterPro" id="IPR039760">
    <property type="entry name" value="MOFRL_protein"/>
</dbReference>
<dbReference type="FunFam" id="3.40.50.10180:FF:000001">
    <property type="entry name" value="Glycerate kinase"/>
    <property type="match status" value="1"/>
</dbReference>
<name>A0AAN7PMY2_9COLE</name>
<keyword evidence="12" id="KW-1185">Reference proteome</keyword>
<dbReference type="InterPro" id="IPR025286">
    <property type="entry name" value="MOFRL_assoc_dom"/>
</dbReference>
<comment type="caution">
    <text evidence="11">The sequence shown here is derived from an EMBL/GenBank/DDBJ whole genome shotgun (WGS) entry which is preliminary data.</text>
</comment>
<dbReference type="GO" id="GO:0005737">
    <property type="term" value="C:cytoplasm"/>
    <property type="evidence" value="ECO:0007669"/>
    <property type="project" value="TreeGrafter"/>
</dbReference>
<dbReference type="PANTHER" id="PTHR12227:SF0">
    <property type="entry name" value="GLYCERATE KINASE"/>
    <property type="match status" value="1"/>
</dbReference>
<protein>
    <recommendedName>
        <fullName evidence="4">Glycerate kinase</fullName>
        <ecNumber evidence="3">2.7.1.31</ecNumber>
    </recommendedName>
</protein>
<dbReference type="InterPro" id="IPR037035">
    <property type="entry name" value="GK-like_C_sf"/>
</dbReference>
<keyword evidence="7" id="KW-0418">Kinase</keyword>
<evidence type="ECO:0000256" key="8">
    <source>
        <dbReference type="ARBA" id="ARBA00022840"/>
    </source>
</evidence>
<keyword evidence="8" id="KW-0067">ATP-binding</keyword>
<sequence length="493" mass="53542">MANSEQEFENLKAIFRSSVAAVKPKQLIRDSVRVQNNILYINNDCYPIKKPMYVVGFGKAVFDMALETENILGKYIKKGVVNVPEGITASYKCKITSSKILFLEGARNNLPDENSEKGAKLIKSLVEKLESDDLLLVLISGGGSALLPLPKQPITLNEKLTISKNLSECGATIQELNCVRKNISLLKGGGLAKLAYPAQVISLILSDIIDDPLEYIASGPTVPNFDTKDDAAKIIKKYLLYEQLPSSIKSILETENKFDDCKEITSNGSFIHVRNYIIGNNKIAANAALAKATSLGYQTFVLSTRVSGEVDRISKIYAELARQVASLINSGKTGRENLKVFLQSLQAELNISESTITEIINFNFNFSKGICLILAGEPTVVVKGSGKGGRNQELALSFSIEINKFNVKSANVSFLSCGTDGIDGPTDAAGALGTSNLVNNALETDINPTLFLQDNDSYGFYSTYNKGEYLIHTGHTGTNVMDIHLLIVSSNTV</sequence>
<dbReference type="PANTHER" id="PTHR12227">
    <property type="entry name" value="GLYCERATE KINASE"/>
    <property type="match status" value="1"/>
</dbReference>
<dbReference type="GO" id="GO:0005524">
    <property type="term" value="F:ATP binding"/>
    <property type="evidence" value="ECO:0007669"/>
    <property type="project" value="UniProtKB-KW"/>
</dbReference>
<evidence type="ECO:0000256" key="5">
    <source>
        <dbReference type="ARBA" id="ARBA00022679"/>
    </source>
</evidence>
<evidence type="ECO:0000256" key="6">
    <source>
        <dbReference type="ARBA" id="ARBA00022741"/>
    </source>
</evidence>
<evidence type="ECO:0000259" key="10">
    <source>
        <dbReference type="Pfam" id="PF13660"/>
    </source>
</evidence>
<organism evidence="11 12">
    <name type="scientific">Aquatica leii</name>
    <dbReference type="NCBI Taxonomy" id="1421715"/>
    <lineage>
        <taxon>Eukaryota</taxon>
        <taxon>Metazoa</taxon>
        <taxon>Ecdysozoa</taxon>
        <taxon>Arthropoda</taxon>
        <taxon>Hexapoda</taxon>
        <taxon>Insecta</taxon>
        <taxon>Pterygota</taxon>
        <taxon>Neoptera</taxon>
        <taxon>Endopterygota</taxon>
        <taxon>Coleoptera</taxon>
        <taxon>Polyphaga</taxon>
        <taxon>Elateriformia</taxon>
        <taxon>Elateroidea</taxon>
        <taxon>Lampyridae</taxon>
        <taxon>Luciolinae</taxon>
        <taxon>Aquatica</taxon>
    </lineage>
</organism>
<evidence type="ECO:0000256" key="1">
    <source>
        <dbReference type="ARBA" id="ARBA00000694"/>
    </source>
</evidence>
<dbReference type="GO" id="GO:0008887">
    <property type="term" value="F:glycerate kinase activity"/>
    <property type="evidence" value="ECO:0007669"/>
    <property type="project" value="UniProtKB-EC"/>
</dbReference>
<evidence type="ECO:0000259" key="9">
    <source>
        <dbReference type="Pfam" id="PF05161"/>
    </source>
</evidence>
<dbReference type="Gene3D" id="3.40.50.10180">
    <property type="entry name" value="Glycerate kinase, MOFRL-like N-terminal domain"/>
    <property type="match status" value="1"/>
</dbReference>
<keyword evidence="5" id="KW-0808">Transferase</keyword>
<reference evidence="12" key="1">
    <citation type="submission" date="2023-01" db="EMBL/GenBank/DDBJ databases">
        <title>Key to firefly adult light organ development and bioluminescence: homeobox transcription factors regulate luciferase expression and transportation to peroxisome.</title>
        <authorList>
            <person name="Fu X."/>
        </authorList>
    </citation>
    <scope>NUCLEOTIDE SEQUENCE [LARGE SCALE GENOMIC DNA]</scope>
</reference>
<dbReference type="InterPro" id="IPR007835">
    <property type="entry name" value="MOFRL"/>
</dbReference>